<name>A0A7L4ZJ16_9FLAO</name>
<dbReference type="AlphaFoldDB" id="A0A7L4ZJ16"/>
<evidence type="ECO:0000313" key="4">
    <source>
        <dbReference type="Proteomes" id="UP000464657"/>
    </source>
</evidence>
<keyword evidence="4" id="KW-1185">Reference proteome</keyword>
<dbReference type="KEGG" id="kan:IMCC3317_17820"/>
<feature type="transmembrane region" description="Helical" evidence="2">
    <location>
        <begin position="90"/>
        <end position="109"/>
    </location>
</feature>
<accession>A0A7L4ZJ16</accession>
<feature type="coiled-coil region" evidence="1">
    <location>
        <begin position="129"/>
        <end position="191"/>
    </location>
</feature>
<proteinExistence type="predicted"/>
<dbReference type="Proteomes" id="UP000464657">
    <property type="component" value="Chromosome"/>
</dbReference>
<dbReference type="OrthoDB" id="988752at2"/>
<dbReference type="EMBL" id="CP019288">
    <property type="protein sequence ID" value="QHI36419.1"/>
    <property type="molecule type" value="Genomic_DNA"/>
</dbReference>
<sequence length="332" mass="38196">MSNSIIINRSKHPSILADHRMDPVTKKLLKVGDEVCVCAKCKTVYLKSVWINSQRKSCCGQNVTLSYIPNKEYGKSESIPIITKSYQNHFILFLLATIVFAALFGYWHYLYEKTQDRYSSIYSKNAKLNNELNIKILSLTNDVSLLEKEKLELEQKLNSSSRKLSSSSQRLNSSSQKLEQLSVKVENANDVLSSTIFILGVKYEEIENYSIDYGKYQAKIYFTVNQPIYFKSAKIEAKGEGYINAFIYDANNNLVCQVYKNSVKDGSNTLNFNYSIAEGSYYMTHQGNVDLTFISDFDEYPISDNVISIKGTDFGDTHYMYFYQWEYQIKLL</sequence>
<keyword evidence="2" id="KW-0812">Transmembrane</keyword>
<keyword evidence="2" id="KW-1133">Transmembrane helix</keyword>
<gene>
    <name evidence="3" type="ORF">IMCC3317_17820</name>
</gene>
<keyword evidence="2" id="KW-0472">Membrane</keyword>
<evidence type="ECO:0000313" key="3">
    <source>
        <dbReference type="EMBL" id="QHI36419.1"/>
    </source>
</evidence>
<dbReference type="RefSeq" id="WP_160129126.1">
    <property type="nucleotide sequence ID" value="NZ_CP019288.1"/>
</dbReference>
<keyword evidence="1" id="KW-0175">Coiled coil</keyword>
<evidence type="ECO:0000256" key="1">
    <source>
        <dbReference type="SAM" id="Coils"/>
    </source>
</evidence>
<reference evidence="3 4" key="1">
    <citation type="journal article" date="2013" name="Int. J. Syst. Evol. Microbiol.">
        <title>Kordia antarctica sp. nov., isolated from Antarctic seawater.</title>
        <authorList>
            <person name="Baek K."/>
            <person name="Choi A."/>
            <person name="Kang I."/>
            <person name="Lee K."/>
            <person name="Cho J.C."/>
        </authorList>
    </citation>
    <scope>NUCLEOTIDE SEQUENCE [LARGE SCALE GENOMIC DNA]</scope>
    <source>
        <strain evidence="3 4">IMCC3317</strain>
    </source>
</reference>
<organism evidence="3 4">
    <name type="scientific">Kordia antarctica</name>
    <dbReference type="NCBI Taxonomy" id="1218801"/>
    <lineage>
        <taxon>Bacteria</taxon>
        <taxon>Pseudomonadati</taxon>
        <taxon>Bacteroidota</taxon>
        <taxon>Flavobacteriia</taxon>
        <taxon>Flavobacteriales</taxon>
        <taxon>Flavobacteriaceae</taxon>
        <taxon>Kordia</taxon>
    </lineage>
</organism>
<evidence type="ECO:0000256" key="2">
    <source>
        <dbReference type="SAM" id="Phobius"/>
    </source>
</evidence>
<protein>
    <submittedName>
        <fullName evidence="3">Uncharacterized protein</fullName>
    </submittedName>
</protein>